<dbReference type="Proteomes" id="UP000176431">
    <property type="component" value="Unassembled WGS sequence"/>
</dbReference>
<dbReference type="GO" id="GO:0046872">
    <property type="term" value="F:metal ion binding"/>
    <property type="evidence" value="ECO:0007669"/>
    <property type="project" value="UniProtKB-KW"/>
</dbReference>
<evidence type="ECO:0000313" key="11">
    <source>
        <dbReference type="Proteomes" id="UP000176431"/>
    </source>
</evidence>
<dbReference type="InterPro" id="IPR006195">
    <property type="entry name" value="aa-tRNA-synth_II"/>
</dbReference>
<dbReference type="InterPro" id="IPR004364">
    <property type="entry name" value="Aa-tRNA-synt_II"/>
</dbReference>
<keyword evidence="2 10" id="KW-0436">Ligase</keyword>
<comment type="cofactor">
    <cofactor evidence="8">
        <name>Mg(2+)</name>
        <dbReference type="ChEBI" id="CHEBI:18420"/>
    </cofactor>
    <text evidence="8">Binds 3 Mg(2+) ions per subunit.</text>
</comment>
<dbReference type="EMBL" id="MEYK01000019">
    <property type="protein sequence ID" value="OGD25195.1"/>
    <property type="molecule type" value="Genomic_DNA"/>
</dbReference>
<gene>
    <name evidence="10" type="ORF">A2819_03165</name>
</gene>
<evidence type="ECO:0000256" key="6">
    <source>
        <dbReference type="ARBA" id="ARBA00023146"/>
    </source>
</evidence>
<dbReference type="GO" id="GO:0006430">
    <property type="term" value="P:lysyl-tRNA aminoacylation"/>
    <property type="evidence" value="ECO:0007669"/>
    <property type="project" value="InterPro"/>
</dbReference>
<dbReference type="Gene3D" id="3.30.930.10">
    <property type="entry name" value="Bira Bifunctional Protein, Domain 2"/>
    <property type="match status" value="1"/>
</dbReference>
<organism evidence="10 11">
    <name type="scientific">Candidatus Azambacteria bacterium RIFCSPHIGHO2_01_FULL_40_24</name>
    <dbReference type="NCBI Taxonomy" id="1797301"/>
    <lineage>
        <taxon>Bacteria</taxon>
        <taxon>Candidatus Azamiibacteriota</taxon>
    </lineage>
</organism>
<sequence>MSVDDIRSERLKKLALLKERGVDPYPAESFRTHENVSFLESFQSILNSGEKVTLAGRIMSLRDQGGIIFVDIFDGTARVQILIKKDDIGEQSFDLFLETVSISDFIEASGTAFVTKRGVNSLLAGTWRMLAKSLRQVPDEWFGLKDEDERYRKRYLDLLLNQDVPDLIRKRSVFWNAIRSFMLERDYVEVETPILETKTGGAEARPFITHHNALDIDVYLRISHELWHKKLIVGGLPKVFEIGRVFRNEGISYEHAQDYTHFEFYEAYQDARKGIPMLIELYRTIAQKTFGTLQFQIGEHAVDLGKEWEWLDYNELMQSHYGFDPREVDQSPNAGRRLLKEHYSTAYDGDIEDVGRAVDFLWKQVRKTIAGPAILTGMPVYLEPLAKKTKKDFRVVDRFQILLGGSEVGKAFNELNDPIDQRERFEEQQALRDAGDEEAQMADFDYVEAMEYGMPPTFGFGVSERLFSFLVGKSIREAQPFPLMRPKA</sequence>
<dbReference type="GO" id="GO:0005829">
    <property type="term" value="C:cytosol"/>
    <property type="evidence" value="ECO:0007669"/>
    <property type="project" value="TreeGrafter"/>
</dbReference>
<dbReference type="InterPro" id="IPR045864">
    <property type="entry name" value="aa-tRNA-synth_II/BPL/LPL"/>
</dbReference>
<dbReference type="SUPFAM" id="SSF50249">
    <property type="entry name" value="Nucleic acid-binding proteins"/>
    <property type="match status" value="1"/>
</dbReference>
<dbReference type="InterPro" id="IPR002313">
    <property type="entry name" value="Lys-tRNA-ligase_II"/>
</dbReference>
<keyword evidence="8" id="KW-0460">Magnesium</keyword>
<reference evidence="10 11" key="1">
    <citation type="journal article" date="2016" name="Nat. Commun.">
        <title>Thousands of microbial genomes shed light on interconnected biogeochemical processes in an aquifer system.</title>
        <authorList>
            <person name="Anantharaman K."/>
            <person name="Brown C.T."/>
            <person name="Hug L.A."/>
            <person name="Sharon I."/>
            <person name="Castelle C.J."/>
            <person name="Probst A.J."/>
            <person name="Thomas B.C."/>
            <person name="Singh A."/>
            <person name="Wilkins M.J."/>
            <person name="Karaoz U."/>
            <person name="Brodie E.L."/>
            <person name="Williams K.H."/>
            <person name="Hubbard S.S."/>
            <person name="Banfield J.F."/>
        </authorList>
    </citation>
    <scope>NUCLEOTIDE SEQUENCE [LARGE SCALE GENOMIC DNA]</scope>
</reference>
<evidence type="ECO:0000256" key="2">
    <source>
        <dbReference type="ARBA" id="ARBA00022598"/>
    </source>
</evidence>
<evidence type="ECO:0000256" key="8">
    <source>
        <dbReference type="RuleBase" id="RU000336"/>
    </source>
</evidence>
<dbReference type="Pfam" id="PF00152">
    <property type="entry name" value="tRNA-synt_2"/>
    <property type="match status" value="1"/>
</dbReference>
<dbReference type="SUPFAM" id="SSF55681">
    <property type="entry name" value="Class II aaRS and biotin synthetases"/>
    <property type="match status" value="1"/>
</dbReference>
<evidence type="ECO:0000256" key="7">
    <source>
        <dbReference type="ARBA" id="ARBA00048573"/>
    </source>
</evidence>
<dbReference type="InterPro" id="IPR012340">
    <property type="entry name" value="NA-bd_OB-fold"/>
</dbReference>
<accession>A0A1F5B3L1</accession>
<protein>
    <recommendedName>
        <fullName evidence="1 8">Lysine--tRNA ligase</fullName>
        <ecNumber evidence="1 8">6.1.1.6</ecNumber>
    </recommendedName>
</protein>
<keyword evidence="6" id="KW-0030">Aminoacyl-tRNA synthetase</keyword>
<dbReference type="Pfam" id="PF01336">
    <property type="entry name" value="tRNA_anti-codon"/>
    <property type="match status" value="1"/>
</dbReference>
<dbReference type="Gene3D" id="2.40.50.140">
    <property type="entry name" value="Nucleic acid-binding proteins"/>
    <property type="match status" value="1"/>
</dbReference>
<dbReference type="InterPro" id="IPR044136">
    <property type="entry name" value="Lys-tRNA-ligase_II_N"/>
</dbReference>
<comment type="caution">
    <text evidence="10">The sequence shown here is derived from an EMBL/GenBank/DDBJ whole genome shotgun (WGS) entry which is preliminary data.</text>
</comment>
<dbReference type="NCBIfam" id="NF001756">
    <property type="entry name" value="PRK00484.1"/>
    <property type="match status" value="1"/>
</dbReference>
<feature type="domain" description="Aminoacyl-transfer RNA synthetases class-II family profile" evidence="9">
    <location>
        <begin position="177"/>
        <end position="486"/>
    </location>
</feature>
<evidence type="ECO:0000256" key="1">
    <source>
        <dbReference type="ARBA" id="ARBA00013166"/>
    </source>
</evidence>
<dbReference type="NCBIfam" id="TIGR00499">
    <property type="entry name" value="lysS_bact"/>
    <property type="match status" value="1"/>
</dbReference>
<dbReference type="PRINTS" id="PR00982">
    <property type="entry name" value="TRNASYNTHLYS"/>
</dbReference>
<comment type="catalytic activity">
    <reaction evidence="7 8">
        <text>tRNA(Lys) + L-lysine + ATP = L-lysyl-tRNA(Lys) + AMP + diphosphate</text>
        <dbReference type="Rhea" id="RHEA:20792"/>
        <dbReference type="Rhea" id="RHEA-COMP:9696"/>
        <dbReference type="Rhea" id="RHEA-COMP:9697"/>
        <dbReference type="ChEBI" id="CHEBI:30616"/>
        <dbReference type="ChEBI" id="CHEBI:32551"/>
        <dbReference type="ChEBI" id="CHEBI:33019"/>
        <dbReference type="ChEBI" id="CHEBI:78442"/>
        <dbReference type="ChEBI" id="CHEBI:78529"/>
        <dbReference type="ChEBI" id="CHEBI:456215"/>
        <dbReference type="EC" id="6.1.1.6"/>
    </reaction>
</comment>
<dbReference type="EC" id="6.1.1.6" evidence="1 8"/>
<dbReference type="GO" id="GO:0005524">
    <property type="term" value="F:ATP binding"/>
    <property type="evidence" value="ECO:0007669"/>
    <property type="project" value="UniProtKB-KW"/>
</dbReference>
<dbReference type="GO" id="GO:0004824">
    <property type="term" value="F:lysine-tRNA ligase activity"/>
    <property type="evidence" value="ECO:0007669"/>
    <property type="project" value="UniProtKB-EC"/>
</dbReference>
<evidence type="ECO:0000256" key="5">
    <source>
        <dbReference type="ARBA" id="ARBA00022840"/>
    </source>
</evidence>
<keyword evidence="4" id="KW-0547">Nucleotide-binding</keyword>
<dbReference type="PROSITE" id="PS50862">
    <property type="entry name" value="AA_TRNA_LIGASE_II"/>
    <property type="match status" value="1"/>
</dbReference>
<keyword evidence="5" id="KW-0067">ATP-binding</keyword>
<dbReference type="AlphaFoldDB" id="A0A1F5B3L1"/>
<dbReference type="PANTHER" id="PTHR42918:SF15">
    <property type="entry name" value="LYSINE--TRNA LIGASE, CHLOROPLASTIC_MITOCHONDRIAL"/>
    <property type="match status" value="1"/>
</dbReference>
<evidence type="ECO:0000256" key="4">
    <source>
        <dbReference type="ARBA" id="ARBA00022741"/>
    </source>
</evidence>
<keyword evidence="3 8" id="KW-0479">Metal-binding</keyword>
<dbReference type="GO" id="GO:0000049">
    <property type="term" value="F:tRNA binding"/>
    <property type="evidence" value="ECO:0007669"/>
    <property type="project" value="TreeGrafter"/>
</dbReference>
<evidence type="ECO:0000313" key="10">
    <source>
        <dbReference type="EMBL" id="OGD25195.1"/>
    </source>
</evidence>
<name>A0A1F5B3L1_9BACT</name>
<dbReference type="InterPro" id="IPR018149">
    <property type="entry name" value="Lys-tRNA-synth_II_C"/>
</dbReference>
<dbReference type="CDD" id="cd04322">
    <property type="entry name" value="LysRS_N"/>
    <property type="match status" value="1"/>
</dbReference>
<evidence type="ECO:0000256" key="3">
    <source>
        <dbReference type="ARBA" id="ARBA00022723"/>
    </source>
</evidence>
<dbReference type="InterPro" id="IPR004365">
    <property type="entry name" value="NA-bd_OB_tRNA"/>
</dbReference>
<dbReference type="PANTHER" id="PTHR42918">
    <property type="entry name" value="LYSYL-TRNA SYNTHETASE"/>
    <property type="match status" value="1"/>
</dbReference>
<evidence type="ECO:0000259" key="9">
    <source>
        <dbReference type="PROSITE" id="PS50862"/>
    </source>
</evidence>
<proteinExistence type="predicted"/>